<sequence>MTSLQFIVHPIPGSEDQLNDRLKEVADRINRYGDTNAVPAALNTLKVGVRRIAVGPNHFALLLDDGRVCRVAFSIISDRLDLTKTDPNKTPKSSGGGGGGTSGGGNGPGGGGGGSGGRR</sequence>
<dbReference type="GO" id="GO:0005634">
    <property type="term" value="C:nucleus"/>
    <property type="evidence" value="ECO:0007669"/>
    <property type="project" value="TreeGrafter"/>
</dbReference>
<dbReference type="AlphaFoldDB" id="A0A8D9EMB9"/>
<proteinExistence type="predicted"/>
<feature type="compositionally biased region" description="Gly residues" evidence="1">
    <location>
        <begin position="94"/>
        <end position="119"/>
    </location>
</feature>
<dbReference type="GO" id="GO:0005737">
    <property type="term" value="C:cytoplasm"/>
    <property type="evidence" value="ECO:0007669"/>
    <property type="project" value="TreeGrafter"/>
</dbReference>
<dbReference type="EMBL" id="HBUF01551087">
    <property type="protein sequence ID" value="CAG6758921.1"/>
    <property type="molecule type" value="Transcribed_RNA"/>
</dbReference>
<dbReference type="PANTHER" id="PTHR46276:SF1">
    <property type="entry name" value="E3 UBIQUITIN-PROTEIN LIGASE UBR5"/>
    <property type="match status" value="1"/>
</dbReference>
<feature type="compositionally biased region" description="Basic and acidic residues" evidence="1">
    <location>
        <begin position="80"/>
        <end position="89"/>
    </location>
</feature>
<reference evidence="2" key="1">
    <citation type="submission" date="2021-05" db="EMBL/GenBank/DDBJ databases">
        <authorList>
            <person name="Alioto T."/>
            <person name="Alioto T."/>
            <person name="Gomez Garrido J."/>
        </authorList>
    </citation>
    <scope>NUCLEOTIDE SEQUENCE</scope>
</reference>
<evidence type="ECO:0000313" key="2">
    <source>
        <dbReference type="EMBL" id="CAG6758921.1"/>
    </source>
</evidence>
<dbReference type="GO" id="GO:0034450">
    <property type="term" value="F:ubiquitin-ubiquitin ligase activity"/>
    <property type="evidence" value="ECO:0007669"/>
    <property type="project" value="TreeGrafter"/>
</dbReference>
<dbReference type="GO" id="GO:0000209">
    <property type="term" value="P:protein polyubiquitination"/>
    <property type="evidence" value="ECO:0007669"/>
    <property type="project" value="TreeGrafter"/>
</dbReference>
<name>A0A8D9EMB9_9HEMI</name>
<evidence type="ECO:0000256" key="1">
    <source>
        <dbReference type="SAM" id="MobiDB-lite"/>
    </source>
</evidence>
<dbReference type="PANTHER" id="PTHR46276">
    <property type="entry name" value="E3 UBIQUITIN-PROTEIN LIGASE UBR5"/>
    <property type="match status" value="1"/>
</dbReference>
<protein>
    <submittedName>
        <fullName evidence="2">E3 ubiquitin-protein ligase UBR5</fullName>
    </submittedName>
</protein>
<feature type="region of interest" description="Disordered" evidence="1">
    <location>
        <begin position="80"/>
        <end position="119"/>
    </location>
</feature>
<dbReference type="GO" id="GO:0090263">
    <property type="term" value="P:positive regulation of canonical Wnt signaling pathway"/>
    <property type="evidence" value="ECO:0007669"/>
    <property type="project" value="TreeGrafter"/>
</dbReference>
<accession>A0A8D9EMB9</accession>
<organism evidence="2">
    <name type="scientific">Cacopsylla melanoneura</name>
    <dbReference type="NCBI Taxonomy" id="428564"/>
    <lineage>
        <taxon>Eukaryota</taxon>
        <taxon>Metazoa</taxon>
        <taxon>Ecdysozoa</taxon>
        <taxon>Arthropoda</taxon>
        <taxon>Hexapoda</taxon>
        <taxon>Insecta</taxon>
        <taxon>Pterygota</taxon>
        <taxon>Neoptera</taxon>
        <taxon>Paraneoptera</taxon>
        <taxon>Hemiptera</taxon>
        <taxon>Sternorrhyncha</taxon>
        <taxon>Psylloidea</taxon>
        <taxon>Psyllidae</taxon>
        <taxon>Psyllinae</taxon>
        <taxon>Cacopsylla</taxon>
    </lineage>
</organism>